<keyword evidence="3" id="KW-0813">Transport</keyword>
<accession>A0A6I4VL77</accession>
<feature type="transmembrane region" description="Helical" evidence="8">
    <location>
        <begin position="305"/>
        <end position="328"/>
    </location>
</feature>
<protein>
    <submittedName>
        <fullName evidence="9">Endospore germination permease</fullName>
    </submittedName>
</protein>
<dbReference type="PANTHER" id="PTHR34975">
    <property type="entry name" value="SPORE GERMINATION PROTEIN A2"/>
    <property type="match status" value="1"/>
</dbReference>
<dbReference type="EMBL" id="WUUL01000001">
    <property type="protein sequence ID" value="MXQ52187.1"/>
    <property type="molecule type" value="Genomic_DNA"/>
</dbReference>
<keyword evidence="5 8" id="KW-0812">Transmembrane</keyword>
<dbReference type="GO" id="GO:0016020">
    <property type="term" value="C:membrane"/>
    <property type="evidence" value="ECO:0007669"/>
    <property type="project" value="UniProtKB-SubCell"/>
</dbReference>
<feature type="transmembrane region" description="Helical" evidence="8">
    <location>
        <begin position="12"/>
        <end position="29"/>
    </location>
</feature>
<feature type="transmembrane region" description="Helical" evidence="8">
    <location>
        <begin position="82"/>
        <end position="104"/>
    </location>
</feature>
<evidence type="ECO:0000313" key="10">
    <source>
        <dbReference type="Proteomes" id="UP000430692"/>
    </source>
</evidence>
<evidence type="ECO:0000256" key="4">
    <source>
        <dbReference type="ARBA" id="ARBA00022544"/>
    </source>
</evidence>
<dbReference type="Proteomes" id="UP000430692">
    <property type="component" value="Unassembled WGS sequence"/>
</dbReference>
<dbReference type="PANTHER" id="PTHR34975:SF2">
    <property type="entry name" value="SPORE GERMINATION PROTEIN A2"/>
    <property type="match status" value="1"/>
</dbReference>
<dbReference type="Gene3D" id="1.20.1740.10">
    <property type="entry name" value="Amino acid/polyamine transporter I"/>
    <property type="match status" value="1"/>
</dbReference>
<dbReference type="NCBIfam" id="TIGR00912">
    <property type="entry name" value="2A0309"/>
    <property type="match status" value="1"/>
</dbReference>
<evidence type="ECO:0000256" key="3">
    <source>
        <dbReference type="ARBA" id="ARBA00022448"/>
    </source>
</evidence>
<evidence type="ECO:0000256" key="1">
    <source>
        <dbReference type="ARBA" id="ARBA00004141"/>
    </source>
</evidence>
<feature type="transmembrane region" description="Helical" evidence="8">
    <location>
        <begin position="183"/>
        <end position="204"/>
    </location>
</feature>
<comment type="caution">
    <text evidence="9">The sequence shown here is derived from an EMBL/GenBank/DDBJ whole genome shotgun (WGS) entry which is preliminary data.</text>
</comment>
<comment type="similarity">
    <text evidence="2">Belongs to the amino acid-polyamine-organocation (APC) superfamily. Spore germination protein (SGP) (TC 2.A.3.9) family.</text>
</comment>
<sequence>MFNKKFSLSFSQYVFLIYKTQIGVGVLTLPHDLFVISGSDGWIAIIIGWMISTIVSFLIINTLEKNPDETLFDLLPRYFGKWLGKIILVCWILYALFAASYSFMYTVYLIKVWVLPNTNPVLIGLLFIIPIYQITRLGLPMISRYAEFTFLITIWMYPIILITAQEGIWLNLMPIARDGFLPILKSTPVTALSFLGFEMAFVLYPRLQNKKKAFKGILLANTMTAIVLIMVTVLSYIRLSETELAFAVWPTLDLIKLVHFPFLERLEIIFISAYIIILFMSVIPYLHMALIGSSNLFQRSIKKPLLPVILTIWVGGLFFPIIGFQPVISIKKMLSTSGLIFAFLFPVVFWIYSKVFLAICKKGQVKG</sequence>
<feature type="transmembrane region" description="Helical" evidence="8">
    <location>
        <begin position="110"/>
        <end position="132"/>
    </location>
</feature>
<keyword evidence="10" id="KW-1185">Reference proteome</keyword>
<dbReference type="Pfam" id="PF03845">
    <property type="entry name" value="Spore_permease"/>
    <property type="match status" value="1"/>
</dbReference>
<dbReference type="RefSeq" id="WP_160799241.1">
    <property type="nucleotide sequence ID" value="NZ_WUUL01000001.1"/>
</dbReference>
<feature type="transmembrane region" description="Helical" evidence="8">
    <location>
        <begin position="144"/>
        <end position="163"/>
    </location>
</feature>
<organism evidence="9 10">
    <name type="scientific">Shimazuella alba</name>
    <dbReference type="NCBI Taxonomy" id="2690964"/>
    <lineage>
        <taxon>Bacteria</taxon>
        <taxon>Bacillati</taxon>
        <taxon>Bacillota</taxon>
        <taxon>Bacilli</taxon>
        <taxon>Bacillales</taxon>
        <taxon>Thermoactinomycetaceae</taxon>
        <taxon>Shimazuella</taxon>
    </lineage>
</organism>
<evidence type="ECO:0000313" key="9">
    <source>
        <dbReference type="EMBL" id="MXQ52187.1"/>
    </source>
</evidence>
<evidence type="ECO:0000256" key="8">
    <source>
        <dbReference type="SAM" id="Phobius"/>
    </source>
</evidence>
<keyword evidence="7 8" id="KW-0472">Membrane</keyword>
<proteinExistence type="inferred from homology"/>
<evidence type="ECO:0000256" key="5">
    <source>
        <dbReference type="ARBA" id="ARBA00022692"/>
    </source>
</evidence>
<dbReference type="AlphaFoldDB" id="A0A6I4VL77"/>
<name>A0A6I4VL77_9BACL</name>
<evidence type="ECO:0000256" key="7">
    <source>
        <dbReference type="ARBA" id="ARBA00023136"/>
    </source>
</evidence>
<keyword evidence="4" id="KW-0309">Germination</keyword>
<keyword evidence="6 8" id="KW-1133">Transmembrane helix</keyword>
<dbReference type="GO" id="GO:0009847">
    <property type="term" value="P:spore germination"/>
    <property type="evidence" value="ECO:0007669"/>
    <property type="project" value="InterPro"/>
</dbReference>
<gene>
    <name evidence="9" type="ORF">GSM42_00170</name>
</gene>
<feature type="transmembrane region" description="Helical" evidence="8">
    <location>
        <begin position="334"/>
        <end position="352"/>
    </location>
</feature>
<feature type="transmembrane region" description="Helical" evidence="8">
    <location>
        <begin position="268"/>
        <end position="293"/>
    </location>
</feature>
<feature type="transmembrane region" description="Helical" evidence="8">
    <location>
        <begin position="216"/>
        <end position="237"/>
    </location>
</feature>
<reference evidence="9 10" key="1">
    <citation type="submission" date="2019-12" db="EMBL/GenBank/DDBJ databases">
        <title>Whole-genome analyses of novel actinobacteria.</title>
        <authorList>
            <person name="Sahin N."/>
            <person name="Saygin H."/>
        </authorList>
    </citation>
    <scope>NUCLEOTIDE SEQUENCE [LARGE SCALE GENOMIC DNA]</scope>
    <source>
        <strain evidence="9 10">KC615</strain>
    </source>
</reference>
<evidence type="ECO:0000256" key="2">
    <source>
        <dbReference type="ARBA" id="ARBA00007998"/>
    </source>
</evidence>
<evidence type="ECO:0000256" key="6">
    <source>
        <dbReference type="ARBA" id="ARBA00022989"/>
    </source>
</evidence>
<dbReference type="InterPro" id="IPR004761">
    <property type="entry name" value="Spore_GerAB"/>
</dbReference>
<comment type="subcellular location">
    <subcellularLocation>
        <location evidence="1">Membrane</location>
        <topology evidence="1">Multi-pass membrane protein</topology>
    </subcellularLocation>
</comment>
<feature type="transmembrane region" description="Helical" evidence="8">
    <location>
        <begin position="41"/>
        <end position="61"/>
    </location>
</feature>